<keyword evidence="3" id="KW-1185">Reference proteome</keyword>
<evidence type="ECO:0000256" key="1">
    <source>
        <dbReference type="SAM" id="MobiDB-lite"/>
    </source>
</evidence>
<organism evidence="2 3">
    <name type="scientific">Streptomyces synnematoformans</name>
    <dbReference type="NCBI Taxonomy" id="415721"/>
    <lineage>
        <taxon>Bacteria</taxon>
        <taxon>Bacillati</taxon>
        <taxon>Actinomycetota</taxon>
        <taxon>Actinomycetes</taxon>
        <taxon>Kitasatosporales</taxon>
        <taxon>Streptomycetaceae</taxon>
        <taxon>Streptomyces</taxon>
    </lineage>
</organism>
<feature type="region of interest" description="Disordered" evidence="1">
    <location>
        <begin position="1"/>
        <end position="32"/>
    </location>
</feature>
<accession>A0ABP5KHA9</accession>
<sequence>MLSDGPAEGPGGPRAPDGPRSGGTHRTSTSEQGAFAYARCSCGWIGPARRARSRARADAVAHAPDGTG</sequence>
<evidence type="ECO:0000313" key="3">
    <source>
        <dbReference type="Proteomes" id="UP001500443"/>
    </source>
</evidence>
<protein>
    <submittedName>
        <fullName evidence="2">Uncharacterized protein</fullName>
    </submittedName>
</protein>
<dbReference type="RefSeq" id="WP_344291262.1">
    <property type="nucleotide sequence ID" value="NZ_BAAAPF010000132.1"/>
</dbReference>
<dbReference type="EMBL" id="BAAAPF010000132">
    <property type="protein sequence ID" value="GAA2130701.1"/>
    <property type="molecule type" value="Genomic_DNA"/>
</dbReference>
<proteinExistence type="predicted"/>
<gene>
    <name evidence="2" type="ORF">GCM10009802_38740</name>
</gene>
<dbReference type="Proteomes" id="UP001500443">
    <property type="component" value="Unassembled WGS sequence"/>
</dbReference>
<reference evidence="3" key="1">
    <citation type="journal article" date="2019" name="Int. J. Syst. Evol. Microbiol.">
        <title>The Global Catalogue of Microorganisms (GCM) 10K type strain sequencing project: providing services to taxonomists for standard genome sequencing and annotation.</title>
        <authorList>
            <consortium name="The Broad Institute Genomics Platform"/>
            <consortium name="The Broad Institute Genome Sequencing Center for Infectious Disease"/>
            <person name="Wu L."/>
            <person name="Ma J."/>
        </authorList>
    </citation>
    <scope>NUCLEOTIDE SEQUENCE [LARGE SCALE GENOMIC DNA]</scope>
    <source>
        <strain evidence="3">JCM 15481</strain>
    </source>
</reference>
<comment type="caution">
    <text evidence="2">The sequence shown here is derived from an EMBL/GenBank/DDBJ whole genome shotgun (WGS) entry which is preliminary data.</text>
</comment>
<name>A0ABP5KHA9_9ACTN</name>
<evidence type="ECO:0000313" key="2">
    <source>
        <dbReference type="EMBL" id="GAA2130701.1"/>
    </source>
</evidence>